<feature type="region of interest" description="Disordered" evidence="2">
    <location>
        <begin position="47"/>
        <end position="84"/>
    </location>
</feature>
<evidence type="ECO:0000259" key="3">
    <source>
        <dbReference type="PROSITE" id="PS50048"/>
    </source>
</evidence>
<dbReference type="PROSITE" id="PS50048">
    <property type="entry name" value="ZN2_CY6_FUNGAL_2"/>
    <property type="match status" value="1"/>
</dbReference>
<dbReference type="InterPro" id="IPR001138">
    <property type="entry name" value="Zn2Cys6_DnaBD"/>
</dbReference>
<dbReference type="EMBL" id="JAWCUI010000092">
    <property type="protein sequence ID" value="KAL1888454.1"/>
    <property type="molecule type" value="Genomic_DNA"/>
</dbReference>
<evidence type="ECO:0000313" key="4">
    <source>
        <dbReference type="EMBL" id="KAL1888454.1"/>
    </source>
</evidence>
<evidence type="ECO:0000313" key="5">
    <source>
        <dbReference type="Proteomes" id="UP001583186"/>
    </source>
</evidence>
<dbReference type="InterPro" id="IPR053178">
    <property type="entry name" value="Osmoadaptation_assoc"/>
</dbReference>
<feature type="compositionally biased region" description="Low complexity" evidence="2">
    <location>
        <begin position="62"/>
        <end position="75"/>
    </location>
</feature>
<evidence type="ECO:0000256" key="2">
    <source>
        <dbReference type="SAM" id="MobiDB-lite"/>
    </source>
</evidence>
<dbReference type="PROSITE" id="PS00463">
    <property type="entry name" value="ZN2_CY6_FUNGAL_1"/>
    <property type="match status" value="1"/>
</dbReference>
<keyword evidence="1" id="KW-0539">Nucleus</keyword>
<dbReference type="Proteomes" id="UP001583186">
    <property type="component" value="Unassembled WGS sequence"/>
</dbReference>
<dbReference type="SMART" id="SM00066">
    <property type="entry name" value="GAL4"/>
    <property type="match status" value="1"/>
</dbReference>
<dbReference type="Gene3D" id="4.10.240.10">
    <property type="entry name" value="Zn(2)-C6 fungal-type DNA-binding domain"/>
    <property type="match status" value="1"/>
</dbReference>
<proteinExistence type="predicted"/>
<dbReference type="CDD" id="cd00067">
    <property type="entry name" value="GAL4"/>
    <property type="match status" value="1"/>
</dbReference>
<gene>
    <name evidence="4" type="ORF">Sste5346_009571</name>
</gene>
<accession>A0ABR3YM46</accession>
<dbReference type="SUPFAM" id="SSF57701">
    <property type="entry name" value="Zn2/Cys6 DNA-binding domain"/>
    <property type="match status" value="1"/>
</dbReference>
<dbReference type="InterPro" id="IPR036864">
    <property type="entry name" value="Zn2-C6_fun-type_DNA-bd_sf"/>
</dbReference>
<dbReference type="Pfam" id="PF00172">
    <property type="entry name" value="Zn_clus"/>
    <property type="match status" value="1"/>
</dbReference>
<name>A0ABR3YM46_9PEZI</name>
<protein>
    <recommendedName>
        <fullName evidence="3">Zn(2)-C6 fungal-type domain-containing protein</fullName>
    </recommendedName>
</protein>
<sequence length="506" mass="55187">MPGVPSSRGCDACRRQKKKCDQGKPACGRCARLQIECTGSGQQRYKFHNNTVTQPPLRRRSPGSSSSPRSSQSSQDLVARPTLLPPLGGSAQGAVISRLVSALEVSDPRFDLSVYGSFLRDIPQRLGSSAALDSAAASLASTLPLVLRQTGTNDYDKALQPVNRATVPMLQEYGRALQSLRSALCDPVAITSPNTLCALYLIVVTQGWLQGDGGHLPSHGEAVAMILRSIKGRQPSWGTFEKSIMSTLCFLVIMESFINPRIKLDDDLWQMPEPHGPPSPGNEPGSIESLGNHFLARLVKLLREPDTHQLDLVDAYHRVRVDRTKLANLLATLPLAPTPDGRGMTPISEALRRIQLRWQTAYAMLTLVVMRIGSVLSAAVPRPESMDAFALLDLPGDFHAYNDDIVDIASQALQYYPLGSSFMPLCLMASYSALSLTCSDINQRTRILHLFSEYRPGADLDRQITDIAKALQPRYENNKIDAPPSVGCANEDLGIALTQSDMCTIL</sequence>
<dbReference type="PANTHER" id="PTHR38111:SF11">
    <property type="entry name" value="TRANSCRIPTION FACTOR DOMAIN-CONTAINING PROTEIN-RELATED"/>
    <property type="match status" value="1"/>
</dbReference>
<dbReference type="PANTHER" id="PTHR38111">
    <property type="entry name" value="ZN(2)-C6 FUNGAL-TYPE DOMAIN-CONTAINING PROTEIN-RELATED"/>
    <property type="match status" value="1"/>
</dbReference>
<feature type="domain" description="Zn(2)-C6 fungal-type" evidence="3">
    <location>
        <begin position="9"/>
        <end position="38"/>
    </location>
</feature>
<keyword evidence="5" id="KW-1185">Reference proteome</keyword>
<organism evidence="4 5">
    <name type="scientific">Sporothrix stenoceras</name>
    <dbReference type="NCBI Taxonomy" id="5173"/>
    <lineage>
        <taxon>Eukaryota</taxon>
        <taxon>Fungi</taxon>
        <taxon>Dikarya</taxon>
        <taxon>Ascomycota</taxon>
        <taxon>Pezizomycotina</taxon>
        <taxon>Sordariomycetes</taxon>
        <taxon>Sordariomycetidae</taxon>
        <taxon>Ophiostomatales</taxon>
        <taxon>Ophiostomataceae</taxon>
        <taxon>Sporothrix</taxon>
    </lineage>
</organism>
<evidence type="ECO:0000256" key="1">
    <source>
        <dbReference type="ARBA" id="ARBA00023242"/>
    </source>
</evidence>
<reference evidence="4 5" key="1">
    <citation type="journal article" date="2024" name="IMA Fungus">
        <title>IMA Genome - F19 : A genome assembly and annotation guide to empower mycologists, including annotated draft genome sequences of Ceratocystis pirilliformis, Diaporthe australafricana, Fusarium ophioides, Paecilomyces lecythidis, and Sporothrix stenoceras.</title>
        <authorList>
            <person name="Aylward J."/>
            <person name="Wilson A.M."/>
            <person name="Visagie C.M."/>
            <person name="Spraker J."/>
            <person name="Barnes I."/>
            <person name="Buitendag C."/>
            <person name="Ceriani C."/>
            <person name="Del Mar Angel L."/>
            <person name="du Plessis D."/>
            <person name="Fuchs T."/>
            <person name="Gasser K."/>
            <person name="Kramer D."/>
            <person name="Li W."/>
            <person name="Munsamy K."/>
            <person name="Piso A."/>
            <person name="Price J.L."/>
            <person name="Sonnekus B."/>
            <person name="Thomas C."/>
            <person name="van der Nest A."/>
            <person name="van Dijk A."/>
            <person name="van Heerden A."/>
            <person name="van Vuuren N."/>
            <person name="Yilmaz N."/>
            <person name="Duong T.A."/>
            <person name="van der Merwe N.A."/>
            <person name="Wingfield M.J."/>
            <person name="Wingfield B.D."/>
        </authorList>
    </citation>
    <scope>NUCLEOTIDE SEQUENCE [LARGE SCALE GENOMIC DNA]</scope>
    <source>
        <strain evidence="4 5">CMW 5346</strain>
    </source>
</reference>
<comment type="caution">
    <text evidence="4">The sequence shown here is derived from an EMBL/GenBank/DDBJ whole genome shotgun (WGS) entry which is preliminary data.</text>
</comment>